<dbReference type="Pfam" id="PF06071">
    <property type="entry name" value="YchF-GTPase_C"/>
    <property type="match status" value="1"/>
</dbReference>
<feature type="binding site" evidence="8">
    <location>
        <position position="231"/>
    </location>
    <ligand>
        <name>ATP</name>
        <dbReference type="ChEBI" id="CHEBI:30616"/>
    </ligand>
</feature>
<comment type="similarity">
    <text evidence="8">Belongs to the TRAFAC class OBG-HflX-like GTPase superfamily. OBG GTPase family. YchF/OLA1 subfamily.</text>
</comment>
<evidence type="ECO:0000256" key="4">
    <source>
        <dbReference type="ARBA" id="ARBA00022741"/>
    </source>
</evidence>
<dbReference type="PANTHER" id="PTHR23305">
    <property type="entry name" value="OBG GTPASE FAMILY"/>
    <property type="match status" value="1"/>
</dbReference>
<dbReference type="FunFam" id="1.10.150.300:FF:000003">
    <property type="entry name" value="Obg-like ATPase 1"/>
    <property type="match status" value="1"/>
</dbReference>
<dbReference type="FunFam" id="3.10.20.30:FF:000029">
    <property type="entry name" value="Obg-like ATPase 1"/>
    <property type="match status" value="1"/>
</dbReference>
<dbReference type="SUPFAM" id="SSF81271">
    <property type="entry name" value="TGS-like"/>
    <property type="match status" value="1"/>
</dbReference>
<dbReference type="PIRSF" id="PIRSF006641">
    <property type="entry name" value="CHP00092"/>
    <property type="match status" value="1"/>
</dbReference>
<dbReference type="EMBL" id="JABWUV010000008">
    <property type="protein sequence ID" value="KAF6337192.1"/>
    <property type="molecule type" value="Genomic_DNA"/>
</dbReference>
<reference evidence="11 12" key="1">
    <citation type="journal article" date="2020" name="Nature">
        <title>Six reference-quality genomes reveal evolution of bat adaptations.</title>
        <authorList>
            <person name="Jebb D."/>
            <person name="Huang Z."/>
            <person name="Pippel M."/>
            <person name="Hughes G.M."/>
            <person name="Lavrichenko K."/>
            <person name="Devanna P."/>
            <person name="Winkler S."/>
            <person name="Jermiin L.S."/>
            <person name="Skirmuntt E.C."/>
            <person name="Katzourakis A."/>
            <person name="Burkitt-Gray L."/>
            <person name="Ray D.A."/>
            <person name="Sullivan K.A.M."/>
            <person name="Roscito J.G."/>
            <person name="Kirilenko B.M."/>
            <person name="Davalos L.M."/>
            <person name="Corthals A.P."/>
            <person name="Power M.L."/>
            <person name="Jones G."/>
            <person name="Ransome R.D."/>
            <person name="Dechmann D.K.N."/>
            <person name="Locatelli A.G."/>
            <person name="Puechmaille S.J."/>
            <person name="Fedrigo O."/>
            <person name="Jarvis E.D."/>
            <person name="Hiller M."/>
            <person name="Vernes S.C."/>
            <person name="Myers E.W."/>
            <person name="Teeling E.C."/>
        </authorList>
    </citation>
    <scope>NUCLEOTIDE SEQUENCE [LARGE SCALE GENOMIC DNA]</scope>
    <source>
        <strain evidence="11">MMyoMyo1</strain>
        <tissue evidence="11">Flight muscle</tissue>
    </source>
</reference>
<comment type="subunit">
    <text evidence="8">Monomer.</text>
</comment>
<dbReference type="Pfam" id="PF01926">
    <property type="entry name" value="MMR_HSR1"/>
    <property type="match status" value="1"/>
</dbReference>
<accession>A0A7J7WIK7</accession>
<dbReference type="InterPro" id="IPR013029">
    <property type="entry name" value="YchF_C"/>
</dbReference>
<keyword evidence="3" id="KW-0479">Metal-binding</keyword>
<dbReference type="Gene3D" id="3.40.50.300">
    <property type="entry name" value="P-loop containing nucleotide triphosphate hydrolases"/>
    <property type="match status" value="1"/>
</dbReference>
<dbReference type="GO" id="GO:0005524">
    <property type="term" value="F:ATP binding"/>
    <property type="evidence" value="ECO:0007669"/>
    <property type="project" value="UniProtKB-UniRule"/>
</dbReference>
<comment type="cofactor">
    <cofactor evidence="1">
        <name>Mg(2+)</name>
        <dbReference type="ChEBI" id="CHEBI:18420"/>
    </cofactor>
</comment>
<comment type="function">
    <text evidence="8">Hydrolyzes ATP, and can also hydrolyze GTP with lower efficiency. Has lower affinity for GTP.</text>
</comment>
<dbReference type="HAMAP" id="MF_00944">
    <property type="entry name" value="YchF_OLA1_ATPase"/>
    <property type="match status" value="1"/>
</dbReference>
<dbReference type="Gene3D" id="1.10.150.300">
    <property type="entry name" value="TGS-like domain"/>
    <property type="match status" value="1"/>
</dbReference>
<evidence type="ECO:0000256" key="6">
    <source>
        <dbReference type="ARBA" id="ARBA00022840"/>
    </source>
</evidence>
<dbReference type="VEuPathDB" id="HostDB:GeneID_118661370"/>
<dbReference type="Gene3D" id="3.10.20.30">
    <property type="match status" value="1"/>
</dbReference>
<dbReference type="GO" id="GO:0043023">
    <property type="term" value="F:ribosomal large subunit binding"/>
    <property type="evidence" value="ECO:0007669"/>
    <property type="project" value="UniProtKB-UniRule"/>
</dbReference>
<dbReference type="InterPro" id="IPR004095">
    <property type="entry name" value="TGS"/>
</dbReference>
<keyword evidence="8" id="KW-0539">Nucleus</keyword>
<dbReference type="GO" id="GO:0005737">
    <property type="term" value="C:cytoplasm"/>
    <property type="evidence" value="ECO:0007669"/>
    <property type="project" value="UniProtKB-SubCell"/>
</dbReference>
<dbReference type="InterPro" id="IPR012676">
    <property type="entry name" value="TGS-like"/>
</dbReference>
<feature type="domain" description="TGS" evidence="10">
    <location>
        <begin position="283"/>
        <end position="366"/>
    </location>
</feature>
<evidence type="ECO:0000256" key="7">
    <source>
        <dbReference type="ARBA" id="ARBA00022842"/>
    </source>
</evidence>
<dbReference type="InterPro" id="IPR006073">
    <property type="entry name" value="GTP-bd"/>
</dbReference>
<gene>
    <name evidence="8" type="primary">OLA1</name>
    <name evidence="11" type="ORF">mMyoMyo1_014333</name>
</gene>
<comment type="caution">
    <text evidence="11">The sequence shown here is derived from an EMBL/GenBank/DDBJ whole genome shotgun (WGS) entry which is preliminary data.</text>
</comment>
<comment type="subcellular location">
    <subcellularLocation>
        <location evidence="8">Cytoplasm</location>
    </subcellularLocation>
    <subcellularLocation>
        <location evidence="8">Nucleus</location>
    </subcellularLocation>
    <subcellularLocation>
        <location evidence="8">Nucleus</location>
        <location evidence="8">Nucleolus</location>
    </subcellularLocation>
    <text evidence="8">Predominantly cytoplasmic, shuttles between the nucleus and the cytoplasm.</text>
</comment>
<evidence type="ECO:0000256" key="2">
    <source>
        <dbReference type="ARBA" id="ARBA00022490"/>
    </source>
</evidence>
<feature type="domain" description="OBG-type G" evidence="9">
    <location>
        <begin position="23"/>
        <end position="283"/>
    </location>
</feature>
<dbReference type="InterPro" id="IPR023192">
    <property type="entry name" value="TGS-like_dom_sf"/>
</dbReference>
<evidence type="ECO:0000256" key="5">
    <source>
        <dbReference type="ARBA" id="ARBA00022801"/>
    </source>
</evidence>
<dbReference type="PRINTS" id="PR00326">
    <property type="entry name" value="GTP1OBG"/>
</dbReference>
<keyword evidence="6 8" id="KW-0067">ATP-binding</keyword>
<feature type="binding site" evidence="8">
    <location>
        <begin position="32"/>
        <end position="37"/>
    </location>
    <ligand>
        <name>ATP</name>
        <dbReference type="ChEBI" id="CHEBI:30616"/>
    </ligand>
</feature>
<evidence type="ECO:0000256" key="8">
    <source>
        <dbReference type="HAMAP-Rule" id="MF_03167"/>
    </source>
</evidence>
<dbReference type="CDD" id="cd04867">
    <property type="entry name" value="TGS_YchF_OLA1"/>
    <property type="match status" value="1"/>
</dbReference>
<dbReference type="PROSITE" id="PS51880">
    <property type="entry name" value="TGS"/>
    <property type="match status" value="1"/>
</dbReference>
<dbReference type="InterPro" id="IPR027417">
    <property type="entry name" value="P-loop_NTPase"/>
</dbReference>
<feature type="short sequence motif" description="Nuclear export signal" evidence="8">
    <location>
        <begin position="246"/>
        <end position="253"/>
    </location>
</feature>
<dbReference type="GO" id="GO:0016887">
    <property type="term" value="F:ATP hydrolysis activity"/>
    <property type="evidence" value="ECO:0007669"/>
    <property type="project" value="UniProtKB-UniRule"/>
</dbReference>
<dbReference type="GO" id="GO:0005525">
    <property type="term" value="F:GTP binding"/>
    <property type="evidence" value="ECO:0007669"/>
    <property type="project" value="InterPro"/>
</dbReference>
<evidence type="ECO:0000256" key="3">
    <source>
        <dbReference type="ARBA" id="ARBA00022723"/>
    </source>
</evidence>
<dbReference type="CDD" id="cd01900">
    <property type="entry name" value="YchF"/>
    <property type="match status" value="1"/>
</dbReference>
<dbReference type="InterPro" id="IPR041706">
    <property type="entry name" value="YchF_N"/>
</dbReference>
<dbReference type="AlphaFoldDB" id="A0A7J7WIK7"/>
<keyword evidence="4 8" id="KW-0547">Nucleotide-binding</keyword>
<evidence type="ECO:0000256" key="1">
    <source>
        <dbReference type="ARBA" id="ARBA00001946"/>
    </source>
</evidence>
<dbReference type="SUPFAM" id="SSF52540">
    <property type="entry name" value="P-loop containing nucleoside triphosphate hydrolases"/>
    <property type="match status" value="1"/>
</dbReference>
<keyword evidence="12" id="KW-1185">Reference proteome</keyword>
<dbReference type="Proteomes" id="UP000527355">
    <property type="component" value="Unassembled WGS sequence"/>
</dbReference>
<dbReference type="PANTHER" id="PTHR23305:SF11">
    <property type="entry name" value="OBG-LIKE ATPASE 1"/>
    <property type="match status" value="1"/>
</dbReference>
<sequence length="375" mass="42291">MPPKKGGDGIKPLPIIGRFGTSLKIGIVGLPNVGKSTFFNVLTNSQASAENFPFCTIDPNESRVPVPDERFDFLCQYHKPVSKIPAFLNVVDIAGLVKGAHQGQGLGNAFLSHISACDGIFHLTRAFEDDDITHVEGSVDPIRDIKIKKKELQLKDEEMIGPIIDKLEKVAVRGGDKKLKPEYDIMCKVKSWVIDQKKPVRFYHDWNDKEIEVLNKYLFLTSKPMVYLVNLSEKDYIRKKNKCGALELKLQELSAEERQQYLEANTTQSALPKIIKAGFAALQLEYFFTAGPDEVRAWTIRKGTKAPQAAGKIHTDFEKGFIMAEVMKYDDFKEEGSENAVKAAGKYRQQGRNYIVEDGDIIFFKFNTPQQPKKK</sequence>
<keyword evidence="2 8" id="KW-0963">Cytoplasm</keyword>
<evidence type="ECO:0000259" key="10">
    <source>
        <dbReference type="PROSITE" id="PS51880"/>
    </source>
</evidence>
<dbReference type="GO" id="GO:0046872">
    <property type="term" value="F:metal ion binding"/>
    <property type="evidence" value="ECO:0007669"/>
    <property type="project" value="UniProtKB-KW"/>
</dbReference>
<evidence type="ECO:0000313" key="11">
    <source>
        <dbReference type="EMBL" id="KAF6337192.1"/>
    </source>
</evidence>
<dbReference type="PROSITE" id="PS51710">
    <property type="entry name" value="G_OBG"/>
    <property type="match status" value="1"/>
</dbReference>
<proteinExistence type="inferred from homology"/>
<dbReference type="InterPro" id="IPR012675">
    <property type="entry name" value="Beta-grasp_dom_sf"/>
</dbReference>
<evidence type="ECO:0000259" key="9">
    <source>
        <dbReference type="PROSITE" id="PS51710"/>
    </source>
</evidence>
<name>A0A7J7WIK7_MYOMY</name>
<dbReference type="GO" id="GO:0005730">
    <property type="term" value="C:nucleolus"/>
    <property type="evidence" value="ECO:0007669"/>
    <property type="project" value="UniProtKB-SubCell"/>
</dbReference>
<organism evidence="11 12">
    <name type="scientific">Myotis myotis</name>
    <name type="common">Greater mouse-eared bat</name>
    <name type="synonym">Vespertilio myotis</name>
    <dbReference type="NCBI Taxonomy" id="51298"/>
    <lineage>
        <taxon>Eukaryota</taxon>
        <taxon>Metazoa</taxon>
        <taxon>Chordata</taxon>
        <taxon>Craniata</taxon>
        <taxon>Vertebrata</taxon>
        <taxon>Euteleostomi</taxon>
        <taxon>Mammalia</taxon>
        <taxon>Eutheria</taxon>
        <taxon>Laurasiatheria</taxon>
        <taxon>Chiroptera</taxon>
        <taxon>Yangochiroptera</taxon>
        <taxon>Vespertilionidae</taxon>
        <taxon>Myotis</taxon>
    </lineage>
</organism>
<dbReference type="InterPro" id="IPR004396">
    <property type="entry name" value="ATPase_YchF/OLA1"/>
</dbReference>
<evidence type="ECO:0000313" key="12">
    <source>
        <dbReference type="Proteomes" id="UP000527355"/>
    </source>
</evidence>
<protein>
    <recommendedName>
        <fullName evidence="8">Obg-like ATPase 1</fullName>
    </recommendedName>
</protein>
<keyword evidence="7" id="KW-0460">Magnesium</keyword>
<dbReference type="InterPro" id="IPR031167">
    <property type="entry name" value="G_OBG"/>
</dbReference>
<keyword evidence="5 8" id="KW-0378">Hydrolase</keyword>